<evidence type="ECO:0000313" key="3">
    <source>
        <dbReference type="EMBL" id="BAD40785.1"/>
    </source>
</evidence>
<evidence type="ECO:0000313" key="4">
    <source>
        <dbReference type="Proteomes" id="UP000000417"/>
    </source>
</evidence>
<dbReference type="AlphaFoldDB" id="Q67NF8"/>
<feature type="compositionally biased region" description="Basic and acidic residues" evidence="1">
    <location>
        <begin position="225"/>
        <end position="255"/>
    </location>
</feature>
<gene>
    <name evidence="3" type="ordered locus">STH1800</name>
</gene>
<protein>
    <recommendedName>
        <fullName evidence="5">DUF2953 domain-containing protein</fullName>
    </recommendedName>
</protein>
<dbReference type="Proteomes" id="UP000000417">
    <property type="component" value="Chromosome"/>
</dbReference>
<accession>Q67NF8</accession>
<organism evidence="3 4">
    <name type="scientific">Symbiobacterium thermophilum (strain DSM 24528 / JCM 14929 / IAM 14863 / T)</name>
    <dbReference type="NCBI Taxonomy" id="292459"/>
    <lineage>
        <taxon>Bacteria</taxon>
        <taxon>Bacillati</taxon>
        <taxon>Bacillota</taxon>
        <taxon>Clostridia</taxon>
        <taxon>Eubacteriales</taxon>
        <taxon>Symbiobacteriaceae</taxon>
        <taxon>Symbiobacterium</taxon>
    </lineage>
</organism>
<dbReference type="HOGENOM" id="CLU_1089592_0_0_9"/>
<reference evidence="3 4" key="1">
    <citation type="journal article" date="2004" name="Nucleic Acids Res.">
        <title>Genome sequence of Symbiobacterium thermophilum, an uncultivable bacterium that depends on microbial commensalism.</title>
        <authorList>
            <person name="Ueda K."/>
            <person name="Yamashita A."/>
            <person name="Ishikawa J."/>
            <person name="Shimada M."/>
            <person name="Watsuji T."/>
            <person name="Morimura K."/>
            <person name="Ikeda H."/>
            <person name="Hattori M."/>
            <person name="Beppu T."/>
        </authorList>
    </citation>
    <scope>NUCLEOTIDE SEQUENCE [LARGE SCALE GENOMIC DNA]</scope>
    <source>
        <strain evidence="4">T / IAM 14863</strain>
    </source>
</reference>
<dbReference type="Pfam" id="PF11167">
    <property type="entry name" value="DUF2953"/>
    <property type="match status" value="1"/>
</dbReference>
<proteinExistence type="predicted"/>
<dbReference type="STRING" id="292459.STH1800"/>
<feature type="transmembrane region" description="Helical" evidence="2">
    <location>
        <begin position="26"/>
        <end position="45"/>
    </location>
</feature>
<keyword evidence="4" id="KW-1185">Reference proteome</keyword>
<sequence>MGNGPPPLWQDSPRQCGKGFRGWVKMGWLIAVGCLAAAMALLWLAPVQLHLRLAQANLKAEVFVELRVGWLRFARAITLGEKAPRVRARTRRRPGAKKLDVRDLLAASVQGLRYLGRATWCERLRLRVEVGGLDACDSALLAGLGWSLVCNLLAQFGRLVQVNPAGVAVAVVPNFQRPLLRTDLDCILRVPLGKATWAAGMVLRAALRRRALLARIRERQRRKGDRTDGRSPDSSPHEDGDGQPEEHGGREHGHR</sequence>
<evidence type="ECO:0000256" key="1">
    <source>
        <dbReference type="SAM" id="MobiDB-lite"/>
    </source>
</evidence>
<evidence type="ECO:0000256" key="2">
    <source>
        <dbReference type="SAM" id="Phobius"/>
    </source>
</evidence>
<feature type="region of interest" description="Disordered" evidence="1">
    <location>
        <begin position="218"/>
        <end position="255"/>
    </location>
</feature>
<dbReference type="KEGG" id="sth:STH1800"/>
<keyword evidence="2" id="KW-0472">Membrane</keyword>
<dbReference type="InterPro" id="IPR021338">
    <property type="entry name" value="DUF2953"/>
</dbReference>
<keyword evidence="2" id="KW-1133">Transmembrane helix</keyword>
<keyword evidence="2" id="KW-0812">Transmembrane</keyword>
<evidence type="ECO:0008006" key="5">
    <source>
        <dbReference type="Google" id="ProtNLM"/>
    </source>
</evidence>
<name>Q67NF8_SYMTH</name>
<dbReference type="EMBL" id="AP006840">
    <property type="protein sequence ID" value="BAD40785.1"/>
    <property type="molecule type" value="Genomic_DNA"/>
</dbReference>